<gene>
    <name evidence="2" type="ORF">B6C91_07035</name>
    <name evidence="1" type="ORF">B6D08_02040</name>
</gene>
<dbReference type="Proteomes" id="UP000194800">
    <property type="component" value="Unassembled WGS sequence"/>
</dbReference>
<reference evidence="3 4" key="1">
    <citation type="submission" date="2017-03" db="EMBL/GenBank/DDBJ databases">
        <title>Comparative genomics of honeybee gut symbionts reveal geographically distinct and subgroup specific antibiotic resistance.</title>
        <authorList>
            <person name="Ludvigsen J."/>
            <person name="Porcellato D."/>
            <person name="Labee-Lund T.M."/>
            <person name="Amdam G.V."/>
            <person name="Rudi K."/>
        </authorList>
    </citation>
    <scope>NUCLEOTIDE SEQUENCE [LARGE SCALE GENOMIC DNA]</scope>
    <source>
        <strain evidence="1 4">A-7-12</strain>
        <strain evidence="2 3">A-9-12</strain>
    </source>
</reference>
<dbReference type="RefSeq" id="WP_086271572.1">
    <property type="nucleotide sequence ID" value="NZ_MZNE01000044.1"/>
</dbReference>
<comment type="caution">
    <text evidence="1">The sequence shown here is derived from an EMBL/GenBank/DDBJ whole genome shotgun (WGS) entry which is preliminary data.</text>
</comment>
<dbReference type="OrthoDB" id="238413at2"/>
<keyword evidence="3" id="KW-1185">Reference proteome</keyword>
<evidence type="ECO:0000313" key="1">
    <source>
        <dbReference type="EMBL" id="OTQ01196.1"/>
    </source>
</evidence>
<dbReference type="Proteomes" id="UP000194977">
    <property type="component" value="Unassembled WGS sequence"/>
</dbReference>
<dbReference type="EMBL" id="NARP01000004">
    <property type="protein sequence ID" value="OTQ01196.1"/>
    <property type="molecule type" value="Genomic_DNA"/>
</dbReference>
<protein>
    <submittedName>
        <fullName evidence="1">Uncharacterized protein</fullName>
    </submittedName>
</protein>
<accession>A0A242NLF5</accession>
<evidence type="ECO:0000313" key="4">
    <source>
        <dbReference type="Proteomes" id="UP000194977"/>
    </source>
</evidence>
<evidence type="ECO:0000313" key="2">
    <source>
        <dbReference type="EMBL" id="OTQ10048.1"/>
    </source>
</evidence>
<name>A0A242NLF5_9GAMM</name>
<evidence type="ECO:0000313" key="3">
    <source>
        <dbReference type="Proteomes" id="UP000194800"/>
    </source>
</evidence>
<dbReference type="AlphaFoldDB" id="A0A242NLF5"/>
<organism evidence="1 4">
    <name type="scientific">Gilliamella apicola</name>
    <dbReference type="NCBI Taxonomy" id="1196095"/>
    <lineage>
        <taxon>Bacteria</taxon>
        <taxon>Pseudomonadati</taxon>
        <taxon>Pseudomonadota</taxon>
        <taxon>Gammaproteobacteria</taxon>
        <taxon>Orbales</taxon>
        <taxon>Orbaceae</taxon>
        <taxon>Gilliamella</taxon>
    </lineage>
</organism>
<proteinExistence type="predicted"/>
<dbReference type="EMBL" id="NART01000025">
    <property type="protein sequence ID" value="OTQ10048.1"/>
    <property type="molecule type" value="Genomic_DNA"/>
</dbReference>
<sequence length="449" mass="51346">MSGPKVVKIVTLEEVTATCEGHLARLDQSIKQWQNSMDKLGETDEMFYEKTIAKRKTFDQMLKVKRFVEIQKLVPMEITILEDDIAKRRKLIVASKSQAAIEEKQAKENIKALVNLLNNKQVVLSDELNNDLQEAIKGKYQGNINQLLTKAFNLLKPNNTTELSQKQKALLNRMVEDDTTQTFASWIEKQNIELQKDPYIHKIELYLAELSFERKEVYDVFIERLNVIEQELQHSRQKLLLDSFVLDLAQAVKEAKERGALQTKLELLLAELHQTTMEPLDFDLNTLDTININELKELIDRCEQTLAQITEKNVATYRQQAILQGLASLGYEVRHGMDTQWVQDGRLVLRNPSTPGYGIELAGKAEATRMQVRAVKLTSESDHHRDKDIETLWCGDFTKLQQWLAKQGSDLIIEKALPIGAVALKSVITEEIDSSELATDQKTLFSKKI</sequence>